<dbReference type="WBParaSite" id="ES5_v2.g27660.t1">
    <property type="protein sequence ID" value="ES5_v2.g27660.t1"/>
    <property type="gene ID" value="ES5_v2.g27660"/>
</dbReference>
<sequence length="212" mass="23664">MSNKNNTTEDCTRTVDVDENDTGKSSAARSKKMQRRKKAAKPITPKPAAATPVSTTPSAATITDDQKTDTATDTKRSNRSESTNRSTSSLSSSRHNDSNDAKAAATIPAPPQRSKVKRFFLKISEKIGGVEQTQYSTEFIESCENLDNYKLTLDDVTKNLMGIAQRNSRYISHPFERMEFEYRENENPFESLYPALNNVCLQLKEGGNELKK</sequence>
<name>A0AC34GDK5_9BILA</name>
<accession>A0AC34GDK5</accession>
<dbReference type="Proteomes" id="UP000887579">
    <property type="component" value="Unplaced"/>
</dbReference>
<evidence type="ECO:0000313" key="2">
    <source>
        <dbReference type="WBParaSite" id="ES5_v2.g27660.t1"/>
    </source>
</evidence>
<proteinExistence type="predicted"/>
<organism evidence="1 2">
    <name type="scientific">Panagrolaimus sp. ES5</name>
    <dbReference type="NCBI Taxonomy" id="591445"/>
    <lineage>
        <taxon>Eukaryota</taxon>
        <taxon>Metazoa</taxon>
        <taxon>Ecdysozoa</taxon>
        <taxon>Nematoda</taxon>
        <taxon>Chromadorea</taxon>
        <taxon>Rhabditida</taxon>
        <taxon>Tylenchina</taxon>
        <taxon>Panagrolaimomorpha</taxon>
        <taxon>Panagrolaimoidea</taxon>
        <taxon>Panagrolaimidae</taxon>
        <taxon>Panagrolaimus</taxon>
    </lineage>
</organism>
<reference evidence="2" key="1">
    <citation type="submission" date="2022-11" db="UniProtKB">
        <authorList>
            <consortium name="WormBaseParasite"/>
        </authorList>
    </citation>
    <scope>IDENTIFICATION</scope>
</reference>
<evidence type="ECO:0000313" key="1">
    <source>
        <dbReference type="Proteomes" id="UP000887579"/>
    </source>
</evidence>
<protein>
    <submittedName>
        <fullName evidence="2">Uncharacterized protein</fullName>
    </submittedName>
</protein>